<evidence type="ECO:0000256" key="1">
    <source>
        <dbReference type="ARBA" id="ARBA00004123"/>
    </source>
</evidence>
<dbReference type="OrthoDB" id="6373236at2759"/>
<dbReference type="InterPro" id="IPR044898">
    <property type="entry name" value="CDI_dom_sf"/>
</dbReference>
<feature type="region of interest" description="Disordered" evidence="6">
    <location>
        <begin position="145"/>
        <end position="211"/>
    </location>
</feature>
<proteinExistence type="inferred from homology"/>
<name>A0A8S1H9F7_9PELO</name>
<dbReference type="PANTHER" id="PTHR10265:SF45">
    <property type="entry name" value="DACAPO"/>
    <property type="match status" value="1"/>
</dbReference>
<dbReference type="Gene3D" id="4.10.365.10">
    <property type="entry name" value="p27"/>
    <property type="match status" value="1"/>
</dbReference>
<evidence type="ECO:0000256" key="3">
    <source>
        <dbReference type="ARBA" id="ARBA00023013"/>
    </source>
</evidence>
<evidence type="ECO:0000259" key="7">
    <source>
        <dbReference type="Pfam" id="PF02234"/>
    </source>
</evidence>
<evidence type="ECO:0000313" key="8">
    <source>
        <dbReference type="EMBL" id="CAD6191752.1"/>
    </source>
</evidence>
<evidence type="ECO:0000256" key="5">
    <source>
        <dbReference type="ARBA" id="ARBA00023306"/>
    </source>
</evidence>
<protein>
    <recommendedName>
        <fullName evidence="7">Cyclin-dependent kinase inhibitor domain-containing protein</fullName>
    </recommendedName>
</protein>
<dbReference type="InterPro" id="IPR003175">
    <property type="entry name" value="CDI_dom"/>
</dbReference>
<comment type="similarity">
    <text evidence="2">Belongs to the CDI family.</text>
</comment>
<dbReference type="GO" id="GO:0004861">
    <property type="term" value="F:cyclin-dependent protein serine/threonine kinase inhibitor activity"/>
    <property type="evidence" value="ECO:0007669"/>
    <property type="project" value="InterPro"/>
</dbReference>
<keyword evidence="4" id="KW-0539">Nucleus</keyword>
<evidence type="ECO:0000313" key="9">
    <source>
        <dbReference type="Proteomes" id="UP000835052"/>
    </source>
</evidence>
<keyword evidence="5" id="KW-0131">Cell cycle</keyword>
<evidence type="ECO:0000256" key="2">
    <source>
        <dbReference type="ARBA" id="ARBA00006726"/>
    </source>
</evidence>
<sequence length="228" mass="26470">MSERACAKRKASRCLFGRPDKEKLDKMLRTELEGFNKANREKYGFDFSKDVPLKGGEYDFEPVPMADIPQVYHPRVVRPKKKREVVEEVEEEVEERVEINVEEPSTSKRVTRSSARLIKEKSLEEDKTLKQAKLTNYMMVRKRRSESNLLDRRLTKDSSEPIKGDSEPRDLGFTPRKSHRLKHSHESEAPRSPFRFATAEPDFGADRETSLSPIKKVKRGVSLRKHAE</sequence>
<accession>A0A8S1H9F7</accession>
<comment type="caution">
    <text evidence="8">The sequence shown here is derived from an EMBL/GenBank/DDBJ whole genome shotgun (WGS) entry which is preliminary data.</text>
</comment>
<dbReference type="PANTHER" id="PTHR10265">
    <property type="entry name" value="CYCLIN-DEPENDENT KINASE INHIBITOR 1"/>
    <property type="match status" value="1"/>
</dbReference>
<evidence type="ECO:0000256" key="4">
    <source>
        <dbReference type="ARBA" id="ARBA00023242"/>
    </source>
</evidence>
<dbReference type="GO" id="GO:0005634">
    <property type="term" value="C:nucleus"/>
    <property type="evidence" value="ECO:0007669"/>
    <property type="project" value="UniProtKB-SubCell"/>
</dbReference>
<dbReference type="Pfam" id="PF02234">
    <property type="entry name" value="CDI"/>
    <property type="match status" value="1"/>
</dbReference>
<dbReference type="EMBL" id="CAJGYM010000023">
    <property type="protein sequence ID" value="CAD6191752.1"/>
    <property type="molecule type" value="Genomic_DNA"/>
</dbReference>
<feature type="domain" description="Cyclin-dependent kinase inhibitor" evidence="7">
    <location>
        <begin position="14"/>
        <end position="63"/>
    </location>
</feature>
<dbReference type="AlphaFoldDB" id="A0A8S1H9F7"/>
<reference evidence="8" key="1">
    <citation type="submission" date="2020-10" db="EMBL/GenBank/DDBJ databases">
        <authorList>
            <person name="Kikuchi T."/>
        </authorList>
    </citation>
    <scope>NUCLEOTIDE SEQUENCE</scope>
    <source>
        <strain evidence="8">NKZ352</strain>
    </source>
</reference>
<organism evidence="8 9">
    <name type="scientific">Caenorhabditis auriculariae</name>
    <dbReference type="NCBI Taxonomy" id="2777116"/>
    <lineage>
        <taxon>Eukaryota</taxon>
        <taxon>Metazoa</taxon>
        <taxon>Ecdysozoa</taxon>
        <taxon>Nematoda</taxon>
        <taxon>Chromadorea</taxon>
        <taxon>Rhabditida</taxon>
        <taxon>Rhabditina</taxon>
        <taxon>Rhabditomorpha</taxon>
        <taxon>Rhabditoidea</taxon>
        <taxon>Rhabditidae</taxon>
        <taxon>Peloderinae</taxon>
        <taxon>Caenorhabditis</taxon>
    </lineage>
</organism>
<keyword evidence="3" id="KW-0649">Protein kinase inhibitor</keyword>
<feature type="compositionally biased region" description="Basic and acidic residues" evidence="6">
    <location>
        <begin position="145"/>
        <end position="170"/>
    </location>
</feature>
<dbReference type="Proteomes" id="UP000835052">
    <property type="component" value="Unassembled WGS sequence"/>
</dbReference>
<evidence type="ECO:0000256" key="6">
    <source>
        <dbReference type="SAM" id="MobiDB-lite"/>
    </source>
</evidence>
<gene>
    <name evidence="8" type="ORF">CAUJ_LOCUS7671</name>
</gene>
<keyword evidence="9" id="KW-1185">Reference proteome</keyword>
<comment type="subcellular location">
    <subcellularLocation>
        <location evidence="1">Nucleus</location>
    </subcellularLocation>
</comment>
<dbReference type="GO" id="GO:0051726">
    <property type="term" value="P:regulation of cell cycle"/>
    <property type="evidence" value="ECO:0007669"/>
    <property type="project" value="InterPro"/>
</dbReference>